<dbReference type="InterPro" id="IPR023214">
    <property type="entry name" value="HAD_sf"/>
</dbReference>
<dbReference type="InterPro" id="IPR006439">
    <property type="entry name" value="HAD-SF_hydro_IA"/>
</dbReference>
<name>A0A6I6JQ62_9BACT</name>
<dbReference type="SFLD" id="SFLDS00003">
    <property type="entry name" value="Haloacid_Dehalogenase"/>
    <property type="match status" value="1"/>
</dbReference>
<dbReference type="Gene3D" id="3.40.50.1000">
    <property type="entry name" value="HAD superfamily/HAD-like"/>
    <property type="match status" value="1"/>
</dbReference>
<gene>
    <name evidence="2" type="ORF">GM418_01430</name>
</gene>
<dbReference type="PRINTS" id="PR00413">
    <property type="entry name" value="HADHALOGNASE"/>
</dbReference>
<dbReference type="SUPFAM" id="SSF56784">
    <property type="entry name" value="HAD-like"/>
    <property type="match status" value="1"/>
</dbReference>
<dbReference type="EMBL" id="CP046401">
    <property type="protein sequence ID" value="QGY42362.1"/>
    <property type="molecule type" value="Genomic_DNA"/>
</dbReference>
<dbReference type="PANTHER" id="PTHR43481:SF4">
    <property type="entry name" value="GLYCEROL-1-PHOSPHATE PHOSPHOHYDROLASE 1-RELATED"/>
    <property type="match status" value="1"/>
</dbReference>
<protein>
    <submittedName>
        <fullName evidence="2">Beta-phosphoglucomutase family hydrolase</fullName>
    </submittedName>
</protein>
<dbReference type="InterPro" id="IPR010976">
    <property type="entry name" value="B-phosphoglucomutase_hydrolase"/>
</dbReference>
<dbReference type="Gene3D" id="1.10.150.240">
    <property type="entry name" value="Putative phosphatase, domain 2"/>
    <property type="match status" value="1"/>
</dbReference>
<dbReference type="CDD" id="cd07505">
    <property type="entry name" value="HAD_BPGM-like"/>
    <property type="match status" value="1"/>
</dbReference>
<keyword evidence="3" id="KW-1185">Reference proteome</keyword>
<dbReference type="AlphaFoldDB" id="A0A6I6JQ62"/>
<dbReference type="Pfam" id="PF13419">
    <property type="entry name" value="HAD_2"/>
    <property type="match status" value="1"/>
</dbReference>
<dbReference type="InterPro" id="IPR041492">
    <property type="entry name" value="HAD_2"/>
</dbReference>
<evidence type="ECO:0000313" key="2">
    <source>
        <dbReference type="EMBL" id="QGY42362.1"/>
    </source>
</evidence>
<dbReference type="GO" id="GO:0050308">
    <property type="term" value="F:sugar-phosphatase activity"/>
    <property type="evidence" value="ECO:0007669"/>
    <property type="project" value="TreeGrafter"/>
</dbReference>
<dbReference type="KEGG" id="mcos:GM418_01430"/>
<sequence length="204" mass="22748">MDNKILDIFPGTKAIIFDLDGTLADTMPVHFLAYKHVLRDYKIDFTPELFATLAGIPAVETIEKINEMFGSSLDAKTVGHTKENEYEKLMHKMKPVEPVVKLMKKYHGKLPMSVGTGGYHRLAWKTMEILELDKYIDILVSSEDVTQPKPHPETFLKCAEKMGVAPEACHVFEDGELGMQAAGAAGMKATLVTDFYQVTIGQEL</sequence>
<proteinExistence type="inferred from homology"/>
<reference evidence="2 3" key="1">
    <citation type="submission" date="2019-11" db="EMBL/GenBank/DDBJ databases">
        <authorList>
            <person name="Zheng R.K."/>
            <person name="Sun C.M."/>
        </authorList>
    </citation>
    <scope>NUCLEOTIDE SEQUENCE [LARGE SCALE GENOMIC DNA]</scope>
    <source>
        <strain evidence="2 3">WC007</strain>
    </source>
</reference>
<accession>A0A6I6JQ62</accession>
<dbReference type="SFLD" id="SFLDG01129">
    <property type="entry name" value="C1.5:_HAD__Beta-PGM__Phosphata"/>
    <property type="match status" value="1"/>
</dbReference>
<dbReference type="PANTHER" id="PTHR43481">
    <property type="entry name" value="FRUCTOSE-1-PHOSPHATE PHOSPHATASE"/>
    <property type="match status" value="1"/>
</dbReference>
<comment type="similarity">
    <text evidence="1">Belongs to the HAD-like hydrolase superfamily. CbbY/CbbZ/Gph/YieH family.</text>
</comment>
<dbReference type="InterPro" id="IPR036412">
    <property type="entry name" value="HAD-like_sf"/>
</dbReference>
<dbReference type="NCBIfam" id="TIGR01509">
    <property type="entry name" value="HAD-SF-IA-v3"/>
    <property type="match status" value="1"/>
</dbReference>
<evidence type="ECO:0000256" key="1">
    <source>
        <dbReference type="ARBA" id="ARBA00006171"/>
    </source>
</evidence>
<organism evidence="2 3">
    <name type="scientific">Maribellus comscasis</name>
    <dbReference type="NCBI Taxonomy" id="2681766"/>
    <lineage>
        <taxon>Bacteria</taxon>
        <taxon>Pseudomonadati</taxon>
        <taxon>Bacteroidota</taxon>
        <taxon>Bacteroidia</taxon>
        <taxon>Marinilabiliales</taxon>
        <taxon>Prolixibacteraceae</taxon>
        <taxon>Maribellus</taxon>
    </lineage>
</organism>
<dbReference type="InterPro" id="IPR051806">
    <property type="entry name" value="HAD-like_SPP"/>
</dbReference>
<dbReference type="RefSeq" id="WP_158862446.1">
    <property type="nucleotide sequence ID" value="NZ_CP046401.1"/>
</dbReference>
<dbReference type="InterPro" id="IPR023198">
    <property type="entry name" value="PGP-like_dom2"/>
</dbReference>
<dbReference type="SFLD" id="SFLDG01135">
    <property type="entry name" value="C1.5.6:_HAD__Beta-PGM__Phospha"/>
    <property type="match status" value="1"/>
</dbReference>
<keyword evidence="2" id="KW-0378">Hydrolase</keyword>
<dbReference type="NCBIfam" id="TIGR02009">
    <property type="entry name" value="PGMB-YQAB-SF"/>
    <property type="match status" value="1"/>
</dbReference>
<evidence type="ECO:0000313" key="3">
    <source>
        <dbReference type="Proteomes" id="UP000428260"/>
    </source>
</evidence>
<dbReference type="Proteomes" id="UP000428260">
    <property type="component" value="Chromosome"/>
</dbReference>